<keyword evidence="1" id="KW-0472">Membrane</keyword>
<sequence>MGRMRQLGKTSRTRFWWHYVEMVLAMLVGMGLFWPVWIGLFALLGRPELMERGDLAAVRMAVNMTAGMAIWMRIRGHGARDIVEMSVAMSAPFFVLLIPYWMGALSADALMWAAHGLMFVTMLLAMWWRRDVYSADHTTHGRVPAQGPREGATA</sequence>
<gene>
    <name evidence="2" type="ORF">N803_15630</name>
</gene>
<evidence type="ECO:0000256" key="1">
    <source>
        <dbReference type="SAM" id="Phobius"/>
    </source>
</evidence>
<feature type="transmembrane region" description="Helical" evidence="1">
    <location>
        <begin position="86"/>
        <end position="103"/>
    </location>
</feature>
<name>A0A0A0JMG8_9MICO</name>
<dbReference type="eggNOG" id="ENOG50330BK">
    <property type="taxonomic scope" value="Bacteria"/>
</dbReference>
<protein>
    <recommendedName>
        <fullName evidence="4">Flagellar biosynthetic protein FliP</fullName>
    </recommendedName>
</protein>
<feature type="transmembrane region" description="Helical" evidence="1">
    <location>
        <begin position="56"/>
        <end position="74"/>
    </location>
</feature>
<evidence type="ECO:0008006" key="4">
    <source>
        <dbReference type="Google" id="ProtNLM"/>
    </source>
</evidence>
<reference evidence="2 3" key="1">
    <citation type="submission" date="2013-08" db="EMBL/GenBank/DDBJ databases">
        <title>The genome sequence of Knoellia subterranea.</title>
        <authorList>
            <person name="Zhu W."/>
            <person name="Wang G."/>
        </authorList>
    </citation>
    <scope>NUCLEOTIDE SEQUENCE [LARGE SCALE GENOMIC DNA]</scope>
    <source>
        <strain evidence="2 3">KCTC 19937</strain>
    </source>
</reference>
<dbReference type="Proteomes" id="UP000030011">
    <property type="component" value="Unassembled WGS sequence"/>
</dbReference>
<feature type="transmembrane region" description="Helical" evidence="1">
    <location>
        <begin position="109"/>
        <end position="128"/>
    </location>
</feature>
<evidence type="ECO:0000313" key="3">
    <source>
        <dbReference type="Proteomes" id="UP000030011"/>
    </source>
</evidence>
<dbReference type="EMBL" id="AVPK01000006">
    <property type="protein sequence ID" value="KGN37262.1"/>
    <property type="molecule type" value="Genomic_DNA"/>
</dbReference>
<organism evidence="2 3">
    <name type="scientific">Knoellia subterranea KCTC 19937</name>
    <dbReference type="NCBI Taxonomy" id="1385521"/>
    <lineage>
        <taxon>Bacteria</taxon>
        <taxon>Bacillati</taxon>
        <taxon>Actinomycetota</taxon>
        <taxon>Actinomycetes</taxon>
        <taxon>Micrococcales</taxon>
        <taxon>Intrasporangiaceae</taxon>
        <taxon>Knoellia</taxon>
    </lineage>
</organism>
<evidence type="ECO:0000313" key="2">
    <source>
        <dbReference type="EMBL" id="KGN37262.1"/>
    </source>
</evidence>
<comment type="caution">
    <text evidence="2">The sequence shown here is derived from an EMBL/GenBank/DDBJ whole genome shotgun (WGS) entry which is preliminary data.</text>
</comment>
<keyword evidence="1" id="KW-0812">Transmembrane</keyword>
<keyword evidence="3" id="KW-1185">Reference proteome</keyword>
<dbReference type="STRING" id="1385521.N803_15630"/>
<accession>A0A0A0JMG8</accession>
<keyword evidence="1" id="KW-1133">Transmembrane helix</keyword>
<proteinExistence type="predicted"/>
<feature type="transmembrane region" description="Helical" evidence="1">
    <location>
        <begin position="20"/>
        <end position="44"/>
    </location>
</feature>
<dbReference type="AlphaFoldDB" id="A0A0A0JMG8"/>